<evidence type="ECO:0000259" key="1">
    <source>
        <dbReference type="Pfam" id="PF07969"/>
    </source>
</evidence>
<gene>
    <name evidence="2" type="ORF">GCM10007966_17310</name>
</gene>
<accession>A0A917JYH0</accession>
<reference evidence="2" key="1">
    <citation type="journal article" date="2014" name="Int. J. Syst. Evol. Microbiol.">
        <title>Complete genome sequence of Corynebacterium casei LMG S-19264T (=DSM 44701T), isolated from a smear-ripened cheese.</title>
        <authorList>
            <consortium name="US DOE Joint Genome Institute (JGI-PGF)"/>
            <person name="Walter F."/>
            <person name="Albersmeier A."/>
            <person name="Kalinowski J."/>
            <person name="Ruckert C."/>
        </authorList>
    </citation>
    <scope>NUCLEOTIDE SEQUENCE</scope>
    <source>
        <strain evidence="2">JCM 13919</strain>
    </source>
</reference>
<name>A0A917JYH0_9GAMM</name>
<dbReference type="EMBL" id="BMOB01000007">
    <property type="protein sequence ID" value="GGI89065.1"/>
    <property type="molecule type" value="Genomic_DNA"/>
</dbReference>
<dbReference type="PANTHER" id="PTHR22642">
    <property type="entry name" value="IMIDAZOLONEPROPIONASE"/>
    <property type="match status" value="1"/>
</dbReference>
<keyword evidence="3" id="KW-1185">Reference proteome</keyword>
<dbReference type="PANTHER" id="PTHR22642:SF2">
    <property type="entry name" value="PROTEIN LONG AFTER FAR-RED 3"/>
    <property type="match status" value="1"/>
</dbReference>
<dbReference type="Gene3D" id="2.30.40.10">
    <property type="entry name" value="Urease, subunit C, domain 1"/>
    <property type="match status" value="1"/>
</dbReference>
<protein>
    <submittedName>
        <fullName evidence="2">Amidohydrolase</fullName>
    </submittedName>
</protein>
<feature type="domain" description="Amidohydrolase 3" evidence="1">
    <location>
        <begin position="45"/>
        <end position="503"/>
    </location>
</feature>
<dbReference type="GO" id="GO:0016810">
    <property type="term" value="F:hydrolase activity, acting on carbon-nitrogen (but not peptide) bonds"/>
    <property type="evidence" value="ECO:0007669"/>
    <property type="project" value="InterPro"/>
</dbReference>
<comment type="caution">
    <text evidence="2">The sequence shown here is derived from an EMBL/GenBank/DDBJ whole genome shotgun (WGS) entry which is preliminary data.</text>
</comment>
<dbReference type="AlphaFoldDB" id="A0A917JYH0"/>
<dbReference type="Proteomes" id="UP000630149">
    <property type="component" value="Unassembled WGS sequence"/>
</dbReference>
<evidence type="ECO:0000313" key="3">
    <source>
        <dbReference type="Proteomes" id="UP000630149"/>
    </source>
</evidence>
<dbReference type="InterPro" id="IPR032466">
    <property type="entry name" value="Metal_Hydrolase"/>
</dbReference>
<proteinExistence type="predicted"/>
<dbReference type="SUPFAM" id="SSF51556">
    <property type="entry name" value="Metallo-dependent hydrolases"/>
    <property type="match status" value="1"/>
</dbReference>
<dbReference type="Gene3D" id="3.10.310.70">
    <property type="match status" value="1"/>
</dbReference>
<evidence type="ECO:0000313" key="2">
    <source>
        <dbReference type="EMBL" id="GGI89065.1"/>
    </source>
</evidence>
<dbReference type="SUPFAM" id="SSF51338">
    <property type="entry name" value="Composite domain of metallo-dependent hydrolases"/>
    <property type="match status" value="1"/>
</dbReference>
<organism evidence="2 3">
    <name type="scientific">Legionella impletisoli</name>
    <dbReference type="NCBI Taxonomy" id="343510"/>
    <lineage>
        <taxon>Bacteria</taxon>
        <taxon>Pseudomonadati</taxon>
        <taxon>Pseudomonadota</taxon>
        <taxon>Gammaproteobacteria</taxon>
        <taxon>Legionellales</taxon>
        <taxon>Legionellaceae</taxon>
        <taxon>Legionella</taxon>
    </lineage>
</organism>
<reference evidence="2" key="2">
    <citation type="submission" date="2020-09" db="EMBL/GenBank/DDBJ databases">
        <authorList>
            <person name="Sun Q."/>
            <person name="Ohkuma M."/>
        </authorList>
    </citation>
    <scope>NUCLEOTIDE SEQUENCE</scope>
    <source>
        <strain evidence="2">JCM 13919</strain>
    </source>
</reference>
<dbReference type="InterPro" id="IPR013108">
    <property type="entry name" value="Amidohydro_3"/>
</dbReference>
<dbReference type="Pfam" id="PF07969">
    <property type="entry name" value="Amidohydro_3"/>
    <property type="match status" value="1"/>
</dbReference>
<sequence length="534" mass="60092">MHATFITLNEAQPEASAVAIKQERIVAVGNEETLLEACKGHDTTLIDLKGATVTPGFIDTYSHFILYGWLANHSLDLSTTNAFQRTHWKPAKTIDDFLIAIKANLDPKKTWLIISGYDEGRVQGAVLDQAKLDEIDTIQPIIVFHASGQKVLLNSSAIRKIQQDKMLRSIYIDYEGIISGDNLNQFLKAFIKPEEVIEAIETAAKHYAKQGYTTITEVNDLASWVTQYNALTQSHDFPLDVIYSTSNAKRRQQLDQVSQQNPRMYPGPVVIKVDGLAQNYAAYLTTPYIQTTSPFGSDWRGALKSSPNELEHEITSLLKQKIPLAIEAHGDAAIDFSLNLLQKVEKEGPSPILINIEYIREDQLQRLKLLGIQASWFSPYLFYWGENMCHARLGPERALQMNPLHSAKKILGLTTAHANSPAVPPSPIDAMNWMTTRIVQRWNYPVNRRCPQYFNIDERVSMQEALESFTLDAAKLYQLDHEKGSIEPGKLADMTILSHNPLKNLNDPLTVKGTIARGIIHLQEEKESRVLPRL</sequence>
<dbReference type="Gene3D" id="3.20.20.140">
    <property type="entry name" value="Metal-dependent hydrolases"/>
    <property type="match status" value="1"/>
</dbReference>
<dbReference type="InterPro" id="IPR011059">
    <property type="entry name" value="Metal-dep_hydrolase_composite"/>
</dbReference>